<evidence type="ECO:0000256" key="5">
    <source>
        <dbReference type="SAM" id="Phobius"/>
    </source>
</evidence>
<name>A0AAE3DWZ0_9FIRM</name>
<dbReference type="InterPro" id="IPR036890">
    <property type="entry name" value="HATPase_C_sf"/>
</dbReference>
<evidence type="ECO:0000256" key="3">
    <source>
        <dbReference type="ARBA" id="ARBA00022777"/>
    </source>
</evidence>
<feature type="transmembrane region" description="Helical" evidence="5">
    <location>
        <begin position="38"/>
        <end position="57"/>
    </location>
</feature>
<evidence type="ECO:0000313" key="8">
    <source>
        <dbReference type="Proteomes" id="UP001198242"/>
    </source>
</evidence>
<keyword evidence="5" id="KW-0472">Membrane</keyword>
<dbReference type="RefSeq" id="WP_308455823.1">
    <property type="nucleotide sequence ID" value="NZ_JAJEQM010000002.1"/>
</dbReference>
<evidence type="ECO:0000313" key="7">
    <source>
        <dbReference type="EMBL" id="MCC2209684.1"/>
    </source>
</evidence>
<dbReference type="GO" id="GO:0042802">
    <property type="term" value="F:identical protein binding"/>
    <property type="evidence" value="ECO:0007669"/>
    <property type="project" value="TreeGrafter"/>
</dbReference>
<feature type="transmembrane region" description="Helical" evidence="5">
    <location>
        <begin position="166"/>
        <end position="187"/>
    </location>
</feature>
<feature type="coiled-coil region" evidence="4">
    <location>
        <begin position="235"/>
        <end position="262"/>
    </location>
</feature>
<feature type="transmembrane region" description="Helical" evidence="5">
    <location>
        <begin position="137"/>
        <end position="154"/>
    </location>
</feature>
<accession>A0AAE3DWZ0</accession>
<feature type="transmembrane region" description="Helical" evidence="5">
    <location>
        <begin position="87"/>
        <end position="107"/>
    </location>
</feature>
<feature type="transmembrane region" description="Helical" evidence="5">
    <location>
        <begin position="63"/>
        <end position="80"/>
    </location>
</feature>
<dbReference type="PANTHER" id="PTHR40448">
    <property type="entry name" value="TWO-COMPONENT SENSOR HISTIDINE KINASE"/>
    <property type="match status" value="1"/>
</dbReference>
<feature type="transmembrane region" description="Helical" evidence="5">
    <location>
        <begin position="12"/>
        <end position="31"/>
    </location>
</feature>
<keyword evidence="4" id="KW-0175">Coiled coil</keyword>
<dbReference type="InterPro" id="IPR016120">
    <property type="entry name" value="Sig_transdc_His_kin_SpoOB"/>
</dbReference>
<keyword evidence="1" id="KW-0597">Phosphoprotein</keyword>
<dbReference type="SUPFAM" id="SSF55874">
    <property type="entry name" value="ATPase domain of HSP90 chaperone/DNA topoisomerase II/histidine kinase"/>
    <property type="match status" value="1"/>
</dbReference>
<organism evidence="7 8">
    <name type="scientific">Hominilimicola fabiformis</name>
    <dbReference type="NCBI Taxonomy" id="2885356"/>
    <lineage>
        <taxon>Bacteria</taxon>
        <taxon>Bacillati</taxon>
        <taxon>Bacillota</taxon>
        <taxon>Clostridia</taxon>
        <taxon>Eubacteriales</taxon>
        <taxon>Oscillospiraceae</taxon>
        <taxon>Hominilimicola</taxon>
    </lineage>
</organism>
<dbReference type="Pfam" id="PF14501">
    <property type="entry name" value="HATPase_c_5"/>
    <property type="match status" value="1"/>
</dbReference>
<dbReference type="Proteomes" id="UP001198242">
    <property type="component" value="Unassembled WGS sequence"/>
</dbReference>
<keyword evidence="2" id="KW-0808">Transferase</keyword>
<keyword evidence="8" id="KW-1185">Reference proteome</keyword>
<dbReference type="EMBL" id="JAJEQM010000002">
    <property type="protein sequence ID" value="MCC2209684.1"/>
    <property type="molecule type" value="Genomic_DNA"/>
</dbReference>
<gene>
    <name evidence="7" type="ORF">LKE05_02605</name>
</gene>
<evidence type="ECO:0000256" key="1">
    <source>
        <dbReference type="ARBA" id="ARBA00022553"/>
    </source>
</evidence>
<dbReference type="AlphaFoldDB" id="A0AAE3DWZ0"/>
<comment type="caution">
    <text evidence="7">The sequence shown here is derived from an EMBL/GenBank/DDBJ whole genome shotgun (WGS) entry which is preliminary data.</text>
</comment>
<feature type="domain" description="Sensor histidine kinase NatK-like C-terminal" evidence="6">
    <location>
        <begin position="336"/>
        <end position="429"/>
    </location>
</feature>
<dbReference type="PANTHER" id="PTHR40448:SF1">
    <property type="entry name" value="TWO-COMPONENT SENSOR HISTIDINE KINASE"/>
    <property type="match status" value="1"/>
</dbReference>
<evidence type="ECO:0000256" key="2">
    <source>
        <dbReference type="ARBA" id="ARBA00022679"/>
    </source>
</evidence>
<reference evidence="7 8" key="1">
    <citation type="submission" date="2021-10" db="EMBL/GenBank/DDBJ databases">
        <title>Anaerobic single-cell dispensing facilitates the cultivation of human gut bacteria.</title>
        <authorList>
            <person name="Afrizal A."/>
        </authorList>
    </citation>
    <scope>NUCLEOTIDE SEQUENCE [LARGE SCALE GENOMIC DNA]</scope>
    <source>
        <strain evidence="7 8">CLA-AA-H232</strain>
    </source>
</reference>
<dbReference type="SUPFAM" id="SSF55890">
    <property type="entry name" value="Sporulation response regulatory protein Spo0B"/>
    <property type="match status" value="1"/>
</dbReference>
<dbReference type="Gene3D" id="3.30.565.10">
    <property type="entry name" value="Histidine kinase-like ATPase, C-terminal domain"/>
    <property type="match status" value="1"/>
</dbReference>
<keyword evidence="3" id="KW-0418">Kinase</keyword>
<keyword evidence="5" id="KW-1133">Transmembrane helix</keyword>
<evidence type="ECO:0000256" key="4">
    <source>
        <dbReference type="SAM" id="Coils"/>
    </source>
</evidence>
<protein>
    <submittedName>
        <fullName evidence="7">GHKL domain-containing protein</fullName>
    </submittedName>
</protein>
<feature type="transmembrane region" description="Helical" evidence="5">
    <location>
        <begin position="193"/>
        <end position="215"/>
    </location>
</feature>
<proteinExistence type="predicted"/>
<dbReference type="GO" id="GO:0000155">
    <property type="term" value="F:phosphorelay sensor kinase activity"/>
    <property type="evidence" value="ECO:0007669"/>
    <property type="project" value="InterPro"/>
</dbReference>
<evidence type="ECO:0000259" key="6">
    <source>
        <dbReference type="Pfam" id="PF14501"/>
    </source>
</evidence>
<sequence length="438" mass="49963">MAQWQVSLVDGLMDFSFSILIALFYASVLSARYGKTNFRVIVSAVMIIATIITNIIHMPQMPMFFTGIAILMTCIFILSDDKPLKKILFTFIPYVSDILLSLVYLSLRTILMPNFDSAFGGQTLAGLSSIPNAVEPLLLFTVEMLILFSISKWIQHKKPKISDLTIVYILSIIIVQIFILTFLLYIYYAKISILKFVLVLIVYMIISISLTVLVIRYSIRISKEQAKQEFVVNQYNLLSSQYDQLRNNYVNYKKLRHDLKDHINVINGLSQKADKEELTEYTSKLLKNWDSLSAKTYCDVPAIDIILAEKYNMATANHIRTDFLVGGIKEAQLDNVYLCSIFSNLLNNALEASKYCTTNPYIELKSSIQLGNLVITCRNSMPQVIRKKDDPNHNHGYGLHIIKDLSNLLGGNFVYEHDEYNFTAIVTIPINDKEEVHK</sequence>
<keyword evidence="5" id="KW-0812">Transmembrane</keyword>
<dbReference type="InterPro" id="IPR032834">
    <property type="entry name" value="NatK-like_C"/>
</dbReference>